<evidence type="ECO:0000256" key="9">
    <source>
        <dbReference type="ARBA" id="ARBA00025772"/>
    </source>
</evidence>
<dbReference type="InterPro" id="IPR022346">
    <property type="entry name" value="T2SS_GspH"/>
</dbReference>
<keyword evidence="8 11" id="KW-0472">Membrane</keyword>
<gene>
    <name evidence="13" type="primary">gspH</name>
    <name evidence="13" type="ORF">H8Q88_17105</name>
</gene>
<keyword evidence="3" id="KW-1003">Cell membrane</keyword>
<dbReference type="InterPro" id="IPR045584">
    <property type="entry name" value="Pilin-like"/>
</dbReference>
<dbReference type="PRINTS" id="PR00885">
    <property type="entry name" value="BCTERIALGSPH"/>
</dbReference>
<dbReference type="Proteomes" id="UP000615796">
    <property type="component" value="Unassembled WGS sequence"/>
</dbReference>
<dbReference type="PANTHER" id="PTHR39583:SF2">
    <property type="entry name" value="TYPE II SECRETION SYSTEM PROTEIN J"/>
    <property type="match status" value="1"/>
</dbReference>
<evidence type="ECO:0000256" key="2">
    <source>
        <dbReference type="ARBA" id="ARBA00021549"/>
    </source>
</evidence>
<dbReference type="Pfam" id="PF07963">
    <property type="entry name" value="N_methyl"/>
    <property type="match status" value="1"/>
</dbReference>
<dbReference type="InterPro" id="IPR012902">
    <property type="entry name" value="N_methyl_site"/>
</dbReference>
<sequence>MKFTRGFTLLEIMLVLVLISISAVAVIATLPARQNDQANVAAQSLFQRLQLLNEEALLSGFDFGLRIDEPNKRFTFVQLTEKGWQKIDKIGFAAQLSLADSLNLDFALGSGVWQDKNRLFTPGSLFDEERFAEYKEQQSEPAPQVFILSSGEITPFRLLLYPHQESVEQAWQVVVEDNGHIRLFAPGESDE</sequence>
<evidence type="ECO:0000256" key="8">
    <source>
        <dbReference type="ARBA" id="ARBA00023136"/>
    </source>
</evidence>
<dbReference type="GO" id="GO:0015628">
    <property type="term" value="P:protein secretion by the type II secretion system"/>
    <property type="evidence" value="ECO:0007669"/>
    <property type="project" value="InterPro"/>
</dbReference>
<dbReference type="Pfam" id="PF12019">
    <property type="entry name" value="GspH"/>
    <property type="match status" value="1"/>
</dbReference>
<evidence type="ECO:0000256" key="10">
    <source>
        <dbReference type="ARBA" id="ARBA00030775"/>
    </source>
</evidence>
<dbReference type="InterPro" id="IPR002416">
    <property type="entry name" value="T2SS_protein-GspH"/>
</dbReference>
<accession>A0A9X0RAB1</accession>
<dbReference type="PANTHER" id="PTHR39583">
    <property type="entry name" value="TYPE II SECRETION SYSTEM PROTEIN J-RELATED"/>
    <property type="match status" value="1"/>
</dbReference>
<keyword evidence="7 11" id="KW-1133">Transmembrane helix</keyword>
<keyword evidence="6 11" id="KW-0812">Transmembrane</keyword>
<dbReference type="RefSeq" id="WP_186460334.1">
    <property type="nucleotide sequence ID" value="NZ_CAWQCL010000067.1"/>
</dbReference>
<comment type="subcellular location">
    <subcellularLocation>
        <location evidence="1">Cell inner membrane</location>
        <topology evidence="1">Single-pass membrane protein</topology>
    </subcellularLocation>
</comment>
<dbReference type="NCBIfam" id="TIGR02532">
    <property type="entry name" value="IV_pilin_GFxxxE"/>
    <property type="match status" value="1"/>
</dbReference>
<evidence type="ECO:0000256" key="4">
    <source>
        <dbReference type="ARBA" id="ARBA00022481"/>
    </source>
</evidence>
<evidence type="ECO:0000256" key="3">
    <source>
        <dbReference type="ARBA" id="ARBA00022475"/>
    </source>
</evidence>
<evidence type="ECO:0000259" key="12">
    <source>
        <dbReference type="Pfam" id="PF12019"/>
    </source>
</evidence>
<keyword evidence="5" id="KW-0997">Cell inner membrane</keyword>
<evidence type="ECO:0000256" key="6">
    <source>
        <dbReference type="ARBA" id="ARBA00022692"/>
    </source>
</evidence>
<dbReference type="AlphaFoldDB" id="A0A9X0RAB1"/>
<organism evidence="13 14">
    <name type="scientific">Vibrio metschnikovii</name>
    <dbReference type="NCBI Taxonomy" id="28172"/>
    <lineage>
        <taxon>Bacteria</taxon>
        <taxon>Pseudomonadati</taxon>
        <taxon>Pseudomonadota</taxon>
        <taxon>Gammaproteobacteria</taxon>
        <taxon>Vibrionales</taxon>
        <taxon>Vibrionaceae</taxon>
        <taxon>Vibrio</taxon>
    </lineage>
</organism>
<dbReference type="PROSITE" id="PS00409">
    <property type="entry name" value="PROKAR_NTER_METHYL"/>
    <property type="match status" value="1"/>
</dbReference>
<dbReference type="NCBIfam" id="TIGR01708">
    <property type="entry name" value="typeII_sec_gspH"/>
    <property type="match status" value="1"/>
</dbReference>
<dbReference type="SUPFAM" id="SSF54523">
    <property type="entry name" value="Pili subunits"/>
    <property type="match status" value="1"/>
</dbReference>
<keyword evidence="4" id="KW-0488">Methylation</keyword>
<dbReference type="InterPro" id="IPR051621">
    <property type="entry name" value="T2SS_protein_J"/>
</dbReference>
<evidence type="ECO:0000256" key="11">
    <source>
        <dbReference type="SAM" id="Phobius"/>
    </source>
</evidence>
<protein>
    <recommendedName>
        <fullName evidence="2">Type II secretion system protein H</fullName>
    </recommendedName>
    <alternativeName>
        <fullName evidence="10">General secretion pathway protein H</fullName>
    </alternativeName>
</protein>
<dbReference type="EMBL" id="JACRUP010000016">
    <property type="protein sequence ID" value="MBC5852622.1"/>
    <property type="molecule type" value="Genomic_DNA"/>
</dbReference>
<dbReference type="InterPro" id="IPR049875">
    <property type="entry name" value="TypeII_GspH"/>
</dbReference>
<evidence type="ECO:0000313" key="13">
    <source>
        <dbReference type="EMBL" id="MBC5852622.1"/>
    </source>
</evidence>
<reference evidence="13" key="1">
    <citation type="submission" date="2020-08" db="EMBL/GenBank/DDBJ databases">
        <title>Genome Sequencing and Pan-Genome Analysis of Migratory bird Vibrio Strains, Inner Mongolia.</title>
        <authorList>
            <person name="Zheng L."/>
        </authorList>
    </citation>
    <scope>NUCLEOTIDE SEQUENCE</scope>
    <source>
        <strain evidence="13">M13F</strain>
    </source>
</reference>
<comment type="similarity">
    <text evidence="9">Belongs to the GSP H family.</text>
</comment>
<keyword evidence="14" id="KW-1185">Reference proteome</keyword>
<dbReference type="GO" id="GO:0005886">
    <property type="term" value="C:plasma membrane"/>
    <property type="evidence" value="ECO:0007669"/>
    <property type="project" value="UniProtKB-SubCell"/>
</dbReference>
<dbReference type="Gene3D" id="3.55.40.10">
    <property type="entry name" value="minor pseudopilin epsh domain"/>
    <property type="match status" value="1"/>
</dbReference>
<feature type="transmembrane region" description="Helical" evidence="11">
    <location>
        <begin position="12"/>
        <end position="30"/>
    </location>
</feature>
<evidence type="ECO:0000256" key="1">
    <source>
        <dbReference type="ARBA" id="ARBA00004377"/>
    </source>
</evidence>
<proteinExistence type="inferred from homology"/>
<name>A0A9X0RAB1_VIBME</name>
<dbReference type="GO" id="GO:0015627">
    <property type="term" value="C:type II protein secretion system complex"/>
    <property type="evidence" value="ECO:0007669"/>
    <property type="project" value="InterPro"/>
</dbReference>
<feature type="domain" description="General secretion pathway GspH" evidence="12">
    <location>
        <begin position="41"/>
        <end position="179"/>
    </location>
</feature>
<evidence type="ECO:0000256" key="7">
    <source>
        <dbReference type="ARBA" id="ARBA00022989"/>
    </source>
</evidence>
<evidence type="ECO:0000256" key="5">
    <source>
        <dbReference type="ARBA" id="ARBA00022519"/>
    </source>
</evidence>
<comment type="caution">
    <text evidence="13">The sequence shown here is derived from an EMBL/GenBank/DDBJ whole genome shotgun (WGS) entry which is preliminary data.</text>
</comment>
<evidence type="ECO:0000313" key="14">
    <source>
        <dbReference type="Proteomes" id="UP000615796"/>
    </source>
</evidence>